<evidence type="ECO:0000313" key="2">
    <source>
        <dbReference type="Proteomes" id="UP001501758"/>
    </source>
</evidence>
<evidence type="ECO:0000313" key="1">
    <source>
        <dbReference type="EMBL" id="GAA0732270.1"/>
    </source>
</evidence>
<protein>
    <recommendedName>
        <fullName evidence="3">SMI1/KNR4 family protein</fullName>
    </recommendedName>
</protein>
<comment type="caution">
    <text evidence="1">The sequence shown here is derived from an EMBL/GenBank/DDBJ whole genome shotgun (WGS) entry which is preliminary data.</text>
</comment>
<proteinExistence type="predicted"/>
<reference evidence="1 2" key="1">
    <citation type="journal article" date="2019" name="Int. J. Syst. Evol. Microbiol.">
        <title>The Global Catalogue of Microorganisms (GCM) 10K type strain sequencing project: providing services to taxonomists for standard genome sequencing and annotation.</title>
        <authorList>
            <consortium name="The Broad Institute Genomics Platform"/>
            <consortium name="The Broad Institute Genome Sequencing Center for Infectious Disease"/>
            <person name="Wu L."/>
            <person name="Ma J."/>
        </authorList>
    </citation>
    <scope>NUCLEOTIDE SEQUENCE [LARGE SCALE GENOMIC DNA]</scope>
    <source>
        <strain evidence="1 2">JCM 15974</strain>
    </source>
</reference>
<evidence type="ECO:0008006" key="3">
    <source>
        <dbReference type="Google" id="ProtNLM"/>
    </source>
</evidence>
<dbReference type="EMBL" id="BAAAGE010000006">
    <property type="protein sequence ID" value="GAA0732270.1"/>
    <property type="molecule type" value="Genomic_DNA"/>
</dbReference>
<organism evidence="1 2">
    <name type="scientific">Aquimarina litoralis</name>
    <dbReference type="NCBI Taxonomy" id="584605"/>
    <lineage>
        <taxon>Bacteria</taxon>
        <taxon>Pseudomonadati</taxon>
        <taxon>Bacteroidota</taxon>
        <taxon>Flavobacteriia</taxon>
        <taxon>Flavobacteriales</taxon>
        <taxon>Flavobacteriaceae</taxon>
        <taxon>Aquimarina</taxon>
    </lineage>
</organism>
<gene>
    <name evidence="1" type="ORF">GCM10009430_45310</name>
</gene>
<sequence length="214" mass="24565">MWHHLIEKQDPMSIREHLSFMTKNKEDEEILDLIIAQFLKAEISNDQLLLTFQHKEYEDEEVILECNAPFETEKGPKSWIEVAKIHNGISWESLGGGYLGFNGIQAGGSAIEQSWEYYFLEEAEEENEEFITSLKDNGYGIEDTEGVIDYGQNWVIAHPGKMNQLGEPTLYFVSHGDCEAVLIEEAQNLEMGQVLLRVIAEYILDADYFSETYN</sequence>
<accession>A0ABN1J8N1</accession>
<dbReference type="RefSeq" id="WP_343914533.1">
    <property type="nucleotide sequence ID" value="NZ_BAAAGE010000006.1"/>
</dbReference>
<keyword evidence="2" id="KW-1185">Reference proteome</keyword>
<name>A0ABN1J8N1_9FLAO</name>
<dbReference type="Proteomes" id="UP001501758">
    <property type="component" value="Unassembled WGS sequence"/>
</dbReference>